<accession>A0ACA9RW76</accession>
<name>A0ACA9RW76_9GLOM</name>
<sequence>NKNLLKLGFQCTYETTTTEIELNLSVAVKICYQTIFKTKTEYSENLSVVVINIGDLDE</sequence>
<evidence type="ECO:0000313" key="1">
    <source>
        <dbReference type="EMBL" id="CAG8811738.1"/>
    </source>
</evidence>
<protein>
    <submittedName>
        <fullName evidence="1">3685_t:CDS:1</fullName>
    </submittedName>
</protein>
<comment type="caution">
    <text evidence="1">The sequence shown here is derived from an EMBL/GenBank/DDBJ whole genome shotgun (WGS) entry which is preliminary data.</text>
</comment>
<keyword evidence="2" id="KW-1185">Reference proteome</keyword>
<dbReference type="Proteomes" id="UP000789920">
    <property type="component" value="Unassembled WGS sequence"/>
</dbReference>
<feature type="non-terminal residue" evidence="1">
    <location>
        <position position="1"/>
    </location>
</feature>
<gene>
    <name evidence="1" type="ORF">RPERSI_LOCUS23379</name>
</gene>
<evidence type="ECO:0000313" key="2">
    <source>
        <dbReference type="Proteomes" id="UP000789920"/>
    </source>
</evidence>
<proteinExistence type="predicted"/>
<reference evidence="1" key="1">
    <citation type="submission" date="2021-06" db="EMBL/GenBank/DDBJ databases">
        <authorList>
            <person name="Kallberg Y."/>
            <person name="Tangrot J."/>
            <person name="Rosling A."/>
        </authorList>
    </citation>
    <scope>NUCLEOTIDE SEQUENCE</scope>
    <source>
        <strain evidence="1">MA461A</strain>
    </source>
</reference>
<dbReference type="EMBL" id="CAJVQC010072772">
    <property type="protein sequence ID" value="CAG8811738.1"/>
    <property type="molecule type" value="Genomic_DNA"/>
</dbReference>
<feature type="non-terminal residue" evidence="1">
    <location>
        <position position="58"/>
    </location>
</feature>
<organism evidence="1 2">
    <name type="scientific">Racocetra persica</name>
    <dbReference type="NCBI Taxonomy" id="160502"/>
    <lineage>
        <taxon>Eukaryota</taxon>
        <taxon>Fungi</taxon>
        <taxon>Fungi incertae sedis</taxon>
        <taxon>Mucoromycota</taxon>
        <taxon>Glomeromycotina</taxon>
        <taxon>Glomeromycetes</taxon>
        <taxon>Diversisporales</taxon>
        <taxon>Gigasporaceae</taxon>
        <taxon>Racocetra</taxon>
    </lineage>
</organism>